<dbReference type="Gene3D" id="1.10.357.10">
    <property type="entry name" value="Tetracycline Repressor, domain 2"/>
    <property type="match status" value="1"/>
</dbReference>
<dbReference type="InterPro" id="IPR047923">
    <property type="entry name" value="ArpA-like"/>
</dbReference>
<evidence type="ECO:0000256" key="4">
    <source>
        <dbReference type="PROSITE-ProRule" id="PRU00335"/>
    </source>
</evidence>
<dbReference type="PANTHER" id="PTHR30055:SF234">
    <property type="entry name" value="HTH-TYPE TRANSCRIPTIONAL REGULATOR BETI"/>
    <property type="match status" value="1"/>
</dbReference>
<keyword evidence="3" id="KW-0804">Transcription</keyword>
<dbReference type="Proteomes" id="UP000829494">
    <property type="component" value="Chromosome"/>
</dbReference>
<proteinExistence type="predicted"/>
<dbReference type="InterPro" id="IPR023772">
    <property type="entry name" value="DNA-bd_HTH_TetR-type_CS"/>
</dbReference>
<dbReference type="NCBIfam" id="NF041196">
    <property type="entry name" value="ScbR_bind_reg"/>
    <property type="match status" value="1"/>
</dbReference>
<feature type="domain" description="HTH tetR-type" evidence="5">
    <location>
        <begin position="10"/>
        <end position="70"/>
    </location>
</feature>
<dbReference type="RefSeq" id="WP_003979399.1">
    <property type="nucleotide sequence ID" value="NZ_CP043497.1"/>
</dbReference>
<protein>
    <submittedName>
        <fullName evidence="6">A-factor receptor protein</fullName>
    </submittedName>
</protein>
<feature type="DNA-binding region" description="H-T-H motif" evidence="4">
    <location>
        <begin position="33"/>
        <end position="52"/>
    </location>
</feature>
<dbReference type="Pfam" id="PF21935">
    <property type="entry name" value="TetR_C_45"/>
    <property type="match status" value="1"/>
</dbReference>
<dbReference type="InterPro" id="IPR009057">
    <property type="entry name" value="Homeodomain-like_sf"/>
</dbReference>
<dbReference type="InterPro" id="IPR054126">
    <property type="entry name" value="CprB_TetR_C"/>
</dbReference>
<dbReference type="Pfam" id="PF00440">
    <property type="entry name" value="TetR_N"/>
    <property type="match status" value="1"/>
</dbReference>
<dbReference type="PROSITE" id="PS50977">
    <property type="entry name" value="HTH_TETR_2"/>
    <property type="match status" value="1"/>
</dbReference>
<name>A0ABY3YU29_STRRM</name>
<dbReference type="SUPFAM" id="SSF46689">
    <property type="entry name" value="Homeodomain-like"/>
    <property type="match status" value="1"/>
</dbReference>
<gene>
    <name evidence="6" type="primary">arpA1</name>
    <name evidence="6" type="ORF">SRIMR7_03060</name>
</gene>
<dbReference type="GeneID" id="66859810"/>
<keyword evidence="7" id="KW-1185">Reference proteome</keyword>
<evidence type="ECO:0000256" key="1">
    <source>
        <dbReference type="ARBA" id="ARBA00023015"/>
    </source>
</evidence>
<reference evidence="6 7" key="1">
    <citation type="submission" date="2022-03" db="EMBL/GenBank/DDBJ databases">
        <title>Complete genome of Streptomyces rimosus ssp. rimosus R7 (=ATCC 10970).</title>
        <authorList>
            <person name="Beganovic S."/>
            <person name="Ruckert C."/>
            <person name="Busche T."/>
            <person name="Kalinowski J."/>
            <person name="Wittmann C."/>
        </authorList>
    </citation>
    <scope>NUCLEOTIDE SEQUENCE [LARGE SCALE GENOMIC DNA]</scope>
    <source>
        <strain evidence="6 7">R7</strain>
    </source>
</reference>
<organism evidence="6 7">
    <name type="scientific">Streptomyces rimosus subsp. rimosus</name>
    <dbReference type="NCBI Taxonomy" id="132474"/>
    <lineage>
        <taxon>Bacteria</taxon>
        <taxon>Bacillati</taxon>
        <taxon>Actinomycetota</taxon>
        <taxon>Actinomycetes</taxon>
        <taxon>Kitasatosporales</taxon>
        <taxon>Streptomycetaceae</taxon>
        <taxon>Streptomyces</taxon>
    </lineage>
</organism>
<evidence type="ECO:0000256" key="3">
    <source>
        <dbReference type="ARBA" id="ARBA00023163"/>
    </source>
</evidence>
<evidence type="ECO:0000256" key="2">
    <source>
        <dbReference type="ARBA" id="ARBA00023125"/>
    </source>
</evidence>
<evidence type="ECO:0000259" key="5">
    <source>
        <dbReference type="PROSITE" id="PS50977"/>
    </source>
</evidence>
<dbReference type="InterPro" id="IPR036271">
    <property type="entry name" value="Tet_transcr_reg_TetR-rel_C_sf"/>
</dbReference>
<dbReference type="InterPro" id="IPR001647">
    <property type="entry name" value="HTH_TetR"/>
</dbReference>
<dbReference type="PRINTS" id="PR00455">
    <property type="entry name" value="HTHTETR"/>
</dbReference>
<evidence type="ECO:0000313" key="6">
    <source>
        <dbReference type="EMBL" id="UNZ01111.1"/>
    </source>
</evidence>
<evidence type="ECO:0000313" key="7">
    <source>
        <dbReference type="Proteomes" id="UP000829494"/>
    </source>
</evidence>
<dbReference type="EMBL" id="CP094298">
    <property type="protein sequence ID" value="UNZ01111.1"/>
    <property type="molecule type" value="Genomic_DNA"/>
</dbReference>
<dbReference type="PROSITE" id="PS01081">
    <property type="entry name" value="HTH_TETR_1"/>
    <property type="match status" value="1"/>
</dbReference>
<sequence length="207" mass="23086">MSGSVQERAIKTREAILRAASELFDEYGYSAASISKIMKRAEVTAGAMYFHFSSKSNLAHAVMTEQGEDLELPPGKDGLQRLIDITLYLADELQSNPKLRAGVRLAIEQGDWGSRDDSAYRYWAEMFAVQLRAARNRGELLPEVDEEEVAWLLVSSYSGTQLLSHISVGRADLHHRVTTLWRYLLPGIAAPAVKLRLSFTARCDRAA</sequence>
<dbReference type="SUPFAM" id="SSF48498">
    <property type="entry name" value="Tetracyclin repressor-like, C-terminal domain"/>
    <property type="match status" value="1"/>
</dbReference>
<dbReference type="InterPro" id="IPR050109">
    <property type="entry name" value="HTH-type_TetR-like_transc_reg"/>
</dbReference>
<keyword evidence="6" id="KW-0675">Receptor</keyword>
<dbReference type="PANTHER" id="PTHR30055">
    <property type="entry name" value="HTH-TYPE TRANSCRIPTIONAL REGULATOR RUTR"/>
    <property type="match status" value="1"/>
</dbReference>
<keyword evidence="1" id="KW-0805">Transcription regulation</keyword>
<keyword evidence="2 4" id="KW-0238">DNA-binding</keyword>
<accession>A0ABY3YU29</accession>